<evidence type="ECO:0000256" key="3">
    <source>
        <dbReference type="ARBA" id="ARBA00022676"/>
    </source>
</evidence>
<organism evidence="8 9">
    <name type="scientific">Candidatus Falkowbacteria bacterium HGW-Falkowbacteria-1</name>
    <dbReference type="NCBI Taxonomy" id="2013768"/>
    <lineage>
        <taxon>Bacteria</taxon>
        <taxon>Candidatus Falkowiibacteriota</taxon>
    </lineage>
</organism>
<keyword evidence="3" id="KW-0328">Glycosyltransferase</keyword>
<evidence type="ECO:0000256" key="2">
    <source>
        <dbReference type="ARBA" id="ARBA00022475"/>
    </source>
</evidence>
<keyword evidence="6" id="KW-0812">Transmembrane</keyword>
<dbReference type="PANTHER" id="PTHR43646">
    <property type="entry name" value="GLYCOSYLTRANSFERASE"/>
    <property type="match status" value="1"/>
</dbReference>
<dbReference type="EMBL" id="PHAI01000003">
    <property type="protein sequence ID" value="PKM91234.1"/>
    <property type="molecule type" value="Genomic_DNA"/>
</dbReference>
<protein>
    <recommendedName>
        <fullName evidence="7">Glycosyltransferase 2-like domain-containing protein</fullName>
    </recommendedName>
</protein>
<evidence type="ECO:0000256" key="1">
    <source>
        <dbReference type="ARBA" id="ARBA00004236"/>
    </source>
</evidence>
<proteinExistence type="predicted"/>
<comment type="subcellular location">
    <subcellularLocation>
        <location evidence="1">Cell membrane</location>
    </subcellularLocation>
</comment>
<evidence type="ECO:0000313" key="8">
    <source>
        <dbReference type="EMBL" id="PKM91234.1"/>
    </source>
</evidence>
<evidence type="ECO:0000256" key="5">
    <source>
        <dbReference type="ARBA" id="ARBA00023136"/>
    </source>
</evidence>
<keyword evidence="4" id="KW-0808">Transferase</keyword>
<keyword evidence="5 6" id="KW-0472">Membrane</keyword>
<accession>A0A2N2E913</accession>
<evidence type="ECO:0000259" key="7">
    <source>
        <dbReference type="Pfam" id="PF00535"/>
    </source>
</evidence>
<evidence type="ECO:0000256" key="6">
    <source>
        <dbReference type="SAM" id="Phobius"/>
    </source>
</evidence>
<dbReference type="InterPro" id="IPR029044">
    <property type="entry name" value="Nucleotide-diphossugar_trans"/>
</dbReference>
<comment type="caution">
    <text evidence="8">The sequence shown here is derived from an EMBL/GenBank/DDBJ whole genome shotgun (WGS) entry which is preliminary data.</text>
</comment>
<dbReference type="GO" id="GO:0016757">
    <property type="term" value="F:glycosyltransferase activity"/>
    <property type="evidence" value="ECO:0007669"/>
    <property type="project" value="UniProtKB-KW"/>
</dbReference>
<dbReference type="PANTHER" id="PTHR43646:SF2">
    <property type="entry name" value="GLYCOSYLTRANSFERASE 2-LIKE DOMAIN-CONTAINING PROTEIN"/>
    <property type="match status" value="1"/>
</dbReference>
<feature type="domain" description="Glycosyltransferase 2-like" evidence="7">
    <location>
        <begin position="3"/>
        <end position="147"/>
    </location>
</feature>
<gene>
    <name evidence="8" type="ORF">CVU82_04280</name>
</gene>
<feature type="transmembrane region" description="Helical" evidence="6">
    <location>
        <begin position="207"/>
        <end position="224"/>
    </location>
</feature>
<dbReference type="InterPro" id="IPR001173">
    <property type="entry name" value="Glyco_trans_2-like"/>
</dbReference>
<dbReference type="Pfam" id="PF00535">
    <property type="entry name" value="Glycos_transf_2"/>
    <property type="match status" value="1"/>
</dbReference>
<keyword evidence="2" id="KW-1003">Cell membrane</keyword>
<sequence>MLSIIIPTLNEEKYLPELLRLIKSQMFLDYEIIVSDGCSADKTVEVAIAHDCRVVRGSKEKRHPSVQRNSGAKVAKGDVFLFLDADTGFIGTDFLKKIIDDFNERKLGAAGFYMDFDSDKFFYKFYYCFYNFFAFLAQYIRPVGLGAGIVVKKDVHEKIGGFREDLFIGEDQYYCDQAAKISKFRLIKNTKIFFSIRRFEREGHWRLFFKILYGTFYVLFVGPIKKKIISYDFGKH</sequence>
<name>A0A2N2E913_9BACT</name>
<dbReference type="AlphaFoldDB" id="A0A2N2E913"/>
<dbReference type="Proteomes" id="UP000233517">
    <property type="component" value="Unassembled WGS sequence"/>
</dbReference>
<evidence type="ECO:0000313" key="9">
    <source>
        <dbReference type="Proteomes" id="UP000233517"/>
    </source>
</evidence>
<dbReference type="GO" id="GO:0005886">
    <property type="term" value="C:plasma membrane"/>
    <property type="evidence" value="ECO:0007669"/>
    <property type="project" value="UniProtKB-SubCell"/>
</dbReference>
<dbReference type="SUPFAM" id="SSF53448">
    <property type="entry name" value="Nucleotide-diphospho-sugar transferases"/>
    <property type="match status" value="1"/>
</dbReference>
<keyword evidence="6" id="KW-1133">Transmembrane helix</keyword>
<evidence type="ECO:0000256" key="4">
    <source>
        <dbReference type="ARBA" id="ARBA00022679"/>
    </source>
</evidence>
<reference evidence="8 9" key="1">
    <citation type="journal article" date="2017" name="ISME J.">
        <title>Potential for microbial H2 and metal transformations associated with novel bacteria and archaea in deep terrestrial subsurface sediments.</title>
        <authorList>
            <person name="Hernsdorf A.W."/>
            <person name="Amano Y."/>
            <person name="Miyakawa K."/>
            <person name="Ise K."/>
            <person name="Suzuki Y."/>
            <person name="Anantharaman K."/>
            <person name="Probst A."/>
            <person name="Burstein D."/>
            <person name="Thomas B.C."/>
            <person name="Banfield J.F."/>
        </authorList>
    </citation>
    <scope>NUCLEOTIDE SEQUENCE [LARGE SCALE GENOMIC DNA]</scope>
    <source>
        <strain evidence="8">HGW-Falkowbacteria-1</strain>
    </source>
</reference>
<dbReference type="Gene3D" id="3.90.550.10">
    <property type="entry name" value="Spore Coat Polysaccharide Biosynthesis Protein SpsA, Chain A"/>
    <property type="match status" value="1"/>
</dbReference>